<dbReference type="RefSeq" id="WP_130538873.1">
    <property type="nucleotide sequence ID" value="NZ_CP042431.1"/>
</dbReference>
<dbReference type="GO" id="GO:0006629">
    <property type="term" value="P:lipid metabolic process"/>
    <property type="evidence" value="ECO:0007669"/>
    <property type="project" value="InterPro"/>
</dbReference>
<comment type="caution">
    <text evidence="2">The sequence shown here is derived from an EMBL/GenBank/DDBJ whole genome shotgun (WGS) entry which is preliminary data.</text>
</comment>
<dbReference type="CDD" id="cd00519">
    <property type="entry name" value="Lipase_3"/>
    <property type="match status" value="1"/>
</dbReference>
<dbReference type="PANTHER" id="PTHR45856">
    <property type="entry name" value="ALPHA/BETA-HYDROLASES SUPERFAMILY PROTEIN"/>
    <property type="match status" value="1"/>
</dbReference>
<evidence type="ECO:0000313" key="3">
    <source>
        <dbReference type="Proteomes" id="UP000293874"/>
    </source>
</evidence>
<dbReference type="AlphaFoldDB" id="A0A4V2F1N6"/>
<proteinExistence type="predicted"/>
<dbReference type="Proteomes" id="UP000293874">
    <property type="component" value="Unassembled WGS sequence"/>
</dbReference>
<dbReference type="EMBL" id="SGXA01000001">
    <property type="protein sequence ID" value="RZS74406.1"/>
    <property type="molecule type" value="Genomic_DNA"/>
</dbReference>
<gene>
    <name evidence="2" type="ORF">EV199_0253</name>
</gene>
<organism evidence="2 3">
    <name type="scientific">Pseudobacter ginsenosidimutans</name>
    <dbReference type="NCBI Taxonomy" id="661488"/>
    <lineage>
        <taxon>Bacteria</taxon>
        <taxon>Pseudomonadati</taxon>
        <taxon>Bacteroidota</taxon>
        <taxon>Chitinophagia</taxon>
        <taxon>Chitinophagales</taxon>
        <taxon>Chitinophagaceae</taxon>
        <taxon>Pseudobacter</taxon>
    </lineage>
</organism>
<dbReference type="SUPFAM" id="SSF53474">
    <property type="entry name" value="alpha/beta-Hydrolases"/>
    <property type="match status" value="1"/>
</dbReference>
<evidence type="ECO:0000313" key="2">
    <source>
        <dbReference type="EMBL" id="RZS74406.1"/>
    </source>
</evidence>
<dbReference type="InterPro" id="IPR002921">
    <property type="entry name" value="Fungal_lipase-type"/>
</dbReference>
<dbReference type="InterPro" id="IPR051218">
    <property type="entry name" value="Sec_MonoDiacylglyc_Lipase"/>
</dbReference>
<sequence>MKWYAQQLRAGFLLFSVLVCINSSIAQELRPGFDADEYLELLRITARQVDSATSASFPAPEQFKMEFRSKEGPLDNRWELWTNASRSTLVISIRGTTRKPISWVTNFYAAMIPAEGSLQLNDSTIFGYKLAADAKATVHVGWTIGLATMAPEMVAKIREYNSQYHTKQVIVTGHSQGGAIAFLTRSYLHYEQEAGRLPKDLVFKSYNGAAPKPGNLYYGYDYDYITRNGWGYTVVNALDWVPETPFSLQTLRDFNNLNPFTDVEKQLKKQSFIVRLYLKRVYGRMNRKSNKGQRVFTKYLGKDIGKQVKKALPQFKEPAYAPNMNFTRAGVPIVLQPDAEYLEKYPDSGNRIFIHHGLWPYYLLTQKIYGKIP</sequence>
<feature type="domain" description="Fungal lipase-type" evidence="1">
    <location>
        <begin position="90"/>
        <end position="246"/>
    </location>
</feature>
<dbReference type="Gene3D" id="3.40.50.1820">
    <property type="entry name" value="alpha/beta hydrolase"/>
    <property type="match status" value="1"/>
</dbReference>
<dbReference type="OrthoDB" id="927373at2"/>
<name>A0A4V2F1N6_9BACT</name>
<keyword evidence="3" id="KW-1185">Reference proteome</keyword>
<protein>
    <submittedName>
        <fullName evidence="2">Lipase (Class 3)</fullName>
    </submittedName>
</protein>
<dbReference type="PANTHER" id="PTHR45856:SF11">
    <property type="entry name" value="FUNGAL LIPASE-LIKE DOMAIN-CONTAINING PROTEIN"/>
    <property type="match status" value="1"/>
</dbReference>
<reference evidence="2 3" key="1">
    <citation type="submission" date="2019-02" db="EMBL/GenBank/DDBJ databases">
        <title>Genomic Encyclopedia of Type Strains, Phase IV (KMG-IV): sequencing the most valuable type-strain genomes for metagenomic binning, comparative biology and taxonomic classification.</title>
        <authorList>
            <person name="Goeker M."/>
        </authorList>
    </citation>
    <scope>NUCLEOTIDE SEQUENCE [LARGE SCALE GENOMIC DNA]</scope>
    <source>
        <strain evidence="2 3">DSM 18116</strain>
    </source>
</reference>
<accession>A0A4V2F1N6</accession>
<evidence type="ECO:0000259" key="1">
    <source>
        <dbReference type="Pfam" id="PF01764"/>
    </source>
</evidence>
<dbReference type="Pfam" id="PF01764">
    <property type="entry name" value="Lipase_3"/>
    <property type="match status" value="1"/>
</dbReference>
<dbReference type="InterPro" id="IPR029058">
    <property type="entry name" value="AB_hydrolase_fold"/>
</dbReference>